<dbReference type="SUPFAM" id="SSF56281">
    <property type="entry name" value="Metallo-hydrolase/oxidoreductase"/>
    <property type="match status" value="1"/>
</dbReference>
<dbReference type="EC" id="3.1.26.11" evidence="8"/>
<evidence type="ECO:0000259" key="9">
    <source>
        <dbReference type="Pfam" id="PF12706"/>
    </source>
</evidence>
<keyword evidence="3 8" id="KW-0540">Nuclease</keyword>
<feature type="binding site" evidence="8">
    <location>
        <position position="209"/>
    </location>
    <ligand>
        <name>Zn(2+)</name>
        <dbReference type="ChEBI" id="CHEBI:29105"/>
        <label>2</label>
        <note>catalytic</note>
    </ligand>
</feature>
<comment type="catalytic activity">
    <reaction evidence="8">
        <text>Endonucleolytic cleavage of RNA, removing extra 3' nucleotides from tRNA precursor, generating 3' termini of tRNAs. A 3'-hydroxy group is left at the tRNA terminus and a 5'-phosphoryl group is left at the trailer molecule.</text>
        <dbReference type="EC" id="3.1.26.11"/>
    </reaction>
</comment>
<comment type="subunit">
    <text evidence="1 8">Homodimer.</text>
</comment>
<sequence>MKGKIVLLGTSSAMPTKDRNNSGIYLQYKGEGFLFDCGEGTQRQIMRAGLSVYKTDYIFISHLHTDHTLGLPGLIETLDMHDKPAVEIHSVKGIKSILDCVLNGVIYAPDIEIKINEYIPEKEPFTTIDDRDFVVRAVGLNHVVDCIGFSFEEKPKVKYIKEKIKELNLSSTDFVRLKSEGFVYKDGKKIKKEDISVVQGGFKFTYIPDTYRTESIIKLARGSDILVIESTYLNEEDKAKEYGHLTLEYILEIYPKLECKKIVLTHFSRRYKDTSLFEKRIRAEGINNIVTGRDFMEFVF</sequence>
<organism evidence="10 11">
    <name type="scientific">Persephonella hydrogeniphila</name>
    <dbReference type="NCBI Taxonomy" id="198703"/>
    <lineage>
        <taxon>Bacteria</taxon>
        <taxon>Pseudomonadati</taxon>
        <taxon>Aquificota</taxon>
        <taxon>Aquificia</taxon>
        <taxon>Aquificales</taxon>
        <taxon>Hydrogenothermaceae</taxon>
        <taxon>Persephonella</taxon>
    </lineage>
</organism>
<name>A0A285NFA4_9AQUI</name>
<dbReference type="GO" id="GO:0008270">
    <property type="term" value="F:zinc ion binding"/>
    <property type="evidence" value="ECO:0007669"/>
    <property type="project" value="UniProtKB-UniRule"/>
</dbReference>
<evidence type="ECO:0000256" key="5">
    <source>
        <dbReference type="ARBA" id="ARBA00022759"/>
    </source>
</evidence>
<dbReference type="OrthoDB" id="9800940at2"/>
<dbReference type="AlphaFoldDB" id="A0A285NFA4"/>
<evidence type="ECO:0000313" key="10">
    <source>
        <dbReference type="EMBL" id="SNZ08194.1"/>
    </source>
</evidence>
<keyword evidence="5 8" id="KW-0255">Endonuclease</keyword>
<keyword evidence="6 8" id="KW-0378">Hydrolase</keyword>
<feature type="domain" description="Metallo-beta-lactamase" evidence="9">
    <location>
        <begin position="198"/>
        <end position="267"/>
    </location>
</feature>
<comment type="function">
    <text evidence="8">Zinc phosphodiesterase, which displays some tRNA 3'-processing endonuclease activity. Probably involved in tRNA maturation, by removing a 3'-trailer from precursor tRNA.</text>
</comment>
<dbReference type="PANTHER" id="PTHR46018:SF2">
    <property type="entry name" value="ZINC PHOSPHODIESTERASE ELAC PROTEIN 1"/>
    <property type="match status" value="1"/>
</dbReference>
<evidence type="ECO:0000256" key="2">
    <source>
        <dbReference type="ARBA" id="ARBA00022694"/>
    </source>
</evidence>
<feature type="binding site" evidence="8">
    <location>
        <position position="64"/>
    </location>
    <ligand>
        <name>Zn(2+)</name>
        <dbReference type="ChEBI" id="CHEBI:29105"/>
        <label>1</label>
        <note>catalytic</note>
    </ligand>
</feature>
<reference evidence="11" key="1">
    <citation type="submission" date="2017-09" db="EMBL/GenBank/DDBJ databases">
        <authorList>
            <person name="Varghese N."/>
            <person name="Submissions S."/>
        </authorList>
    </citation>
    <scope>NUCLEOTIDE SEQUENCE [LARGE SCALE GENOMIC DNA]</scope>
    <source>
        <strain evidence="11">DSM 15103</strain>
    </source>
</reference>
<dbReference type="Pfam" id="PF12706">
    <property type="entry name" value="Lactamase_B_2"/>
    <property type="match status" value="1"/>
</dbReference>
<feature type="binding site" evidence="8">
    <location>
        <position position="62"/>
    </location>
    <ligand>
        <name>Zn(2+)</name>
        <dbReference type="ChEBI" id="CHEBI:29105"/>
        <label>1</label>
        <note>catalytic</note>
    </ligand>
</feature>
<dbReference type="RefSeq" id="WP_097000377.1">
    <property type="nucleotide sequence ID" value="NZ_OBEI01000004.1"/>
</dbReference>
<comment type="cofactor">
    <cofactor evidence="8">
        <name>Zn(2+)</name>
        <dbReference type="ChEBI" id="CHEBI:29105"/>
    </cofactor>
    <text evidence="8">Binds 2 Zn(2+) ions.</text>
</comment>
<dbReference type="Proteomes" id="UP000219036">
    <property type="component" value="Unassembled WGS sequence"/>
</dbReference>
<dbReference type="Pfam" id="PF23023">
    <property type="entry name" value="Anti-Pycsar_Apyc1"/>
    <property type="match status" value="1"/>
</dbReference>
<keyword evidence="2 8" id="KW-0819">tRNA processing</keyword>
<comment type="similarity">
    <text evidence="8">Belongs to the RNase Z family.</text>
</comment>
<evidence type="ECO:0000256" key="4">
    <source>
        <dbReference type="ARBA" id="ARBA00022723"/>
    </source>
</evidence>
<feature type="active site" description="Proton acceptor" evidence="8">
    <location>
        <position position="66"/>
    </location>
</feature>
<accession>A0A285NFA4</accession>
<keyword evidence="4 8" id="KW-0479">Metal-binding</keyword>
<dbReference type="HAMAP" id="MF_01818">
    <property type="entry name" value="RNase_Z_BN"/>
    <property type="match status" value="1"/>
</dbReference>
<dbReference type="Gene3D" id="3.60.15.10">
    <property type="entry name" value="Ribonuclease Z/Hydroxyacylglutathione hydrolase-like"/>
    <property type="match status" value="1"/>
</dbReference>
<dbReference type="GO" id="GO:0042781">
    <property type="term" value="F:3'-tRNA processing endoribonuclease activity"/>
    <property type="evidence" value="ECO:0007669"/>
    <property type="project" value="UniProtKB-UniRule"/>
</dbReference>
<dbReference type="InterPro" id="IPR001279">
    <property type="entry name" value="Metallo-B-lactamas"/>
</dbReference>
<dbReference type="InterPro" id="IPR036866">
    <property type="entry name" value="RibonucZ/Hydroxyglut_hydro"/>
</dbReference>
<dbReference type="PANTHER" id="PTHR46018">
    <property type="entry name" value="ZINC PHOSPHODIESTERASE ELAC PROTEIN 1"/>
    <property type="match status" value="1"/>
</dbReference>
<gene>
    <name evidence="8" type="primary">rnz</name>
    <name evidence="10" type="ORF">SAMN06265182_1206</name>
</gene>
<evidence type="ECO:0000256" key="6">
    <source>
        <dbReference type="ARBA" id="ARBA00022801"/>
    </source>
</evidence>
<keyword evidence="11" id="KW-1185">Reference proteome</keyword>
<evidence type="ECO:0000256" key="7">
    <source>
        <dbReference type="ARBA" id="ARBA00022833"/>
    </source>
</evidence>
<evidence type="ECO:0000313" key="11">
    <source>
        <dbReference type="Proteomes" id="UP000219036"/>
    </source>
</evidence>
<protein>
    <recommendedName>
        <fullName evidence="8">Ribonuclease Z</fullName>
        <shortName evidence="8">RNase Z</shortName>
        <ecNumber evidence="8">3.1.26.11</ecNumber>
    </recommendedName>
    <alternativeName>
        <fullName evidence="8">tRNA 3 endonuclease</fullName>
    </alternativeName>
    <alternativeName>
        <fullName evidence="8">tRNase Z</fullName>
    </alternativeName>
</protein>
<dbReference type="InterPro" id="IPR013471">
    <property type="entry name" value="RNase_Z/BN"/>
</dbReference>
<feature type="binding site" evidence="8">
    <location>
        <position position="67"/>
    </location>
    <ligand>
        <name>Zn(2+)</name>
        <dbReference type="ChEBI" id="CHEBI:29105"/>
        <label>2</label>
        <note>catalytic</note>
    </ligand>
</feature>
<feature type="binding site" evidence="8">
    <location>
        <position position="66"/>
    </location>
    <ligand>
        <name>Zn(2+)</name>
        <dbReference type="ChEBI" id="CHEBI:29105"/>
        <label>2</label>
        <note>catalytic</note>
    </ligand>
</feature>
<evidence type="ECO:0000256" key="1">
    <source>
        <dbReference type="ARBA" id="ARBA00011738"/>
    </source>
</evidence>
<feature type="binding site" evidence="8">
    <location>
        <position position="209"/>
    </location>
    <ligand>
        <name>Zn(2+)</name>
        <dbReference type="ChEBI" id="CHEBI:29105"/>
        <label>1</label>
        <note>catalytic</note>
    </ligand>
</feature>
<feature type="binding site" evidence="8">
    <location>
        <position position="142"/>
    </location>
    <ligand>
        <name>Zn(2+)</name>
        <dbReference type="ChEBI" id="CHEBI:29105"/>
        <label>1</label>
        <note>catalytic</note>
    </ligand>
</feature>
<evidence type="ECO:0000256" key="8">
    <source>
        <dbReference type="HAMAP-Rule" id="MF_01818"/>
    </source>
</evidence>
<evidence type="ECO:0000256" key="3">
    <source>
        <dbReference type="ARBA" id="ARBA00022722"/>
    </source>
</evidence>
<dbReference type="EMBL" id="OBEI01000004">
    <property type="protein sequence ID" value="SNZ08194.1"/>
    <property type="molecule type" value="Genomic_DNA"/>
</dbReference>
<keyword evidence="7 8" id="KW-0862">Zinc</keyword>
<proteinExistence type="inferred from homology"/>
<feature type="binding site" evidence="8">
    <location>
        <position position="266"/>
    </location>
    <ligand>
        <name>Zn(2+)</name>
        <dbReference type="ChEBI" id="CHEBI:29105"/>
        <label>2</label>
        <note>catalytic</note>
    </ligand>
</feature>
<dbReference type="CDD" id="cd07717">
    <property type="entry name" value="RNaseZ_ZiPD-like_MBL-fold"/>
    <property type="match status" value="1"/>
</dbReference>